<evidence type="ECO:0000256" key="8">
    <source>
        <dbReference type="ARBA" id="ARBA00047851"/>
    </source>
</evidence>
<keyword evidence="6 10" id="KW-0784">Thiamine biosynthesis</keyword>
<feature type="domain" description="Thiamine phosphate synthase/TenI" evidence="13">
    <location>
        <begin position="4"/>
        <end position="182"/>
    </location>
</feature>
<dbReference type="KEGG" id="tfr:BR63_18810"/>
<comment type="catalytic activity">
    <reaction evidence="9 10 11">
        <text>2-[(2R,5Z)-2-carboxy-4-methylthiazol-5(2H)-ylidene]ethyl phosphate + 4-amino-2-methyl-5-(diphosphooxymethyl)pyrimidine + 2 H(+) = thiamine phosphate + CO2 + diphosphate</text>
        <dbReference type="Rhea" id="RHEA:47844"/>
        <dbReference type="ChEBI" id="CHEBI:15378"/>
        <dbReference type="ChEBI" id="CHEBI:16526"/>
        <dbReference type="ChEBI" id="CHEBI:33019"/>
        <dbReference type="ChEBI" id="CHEBI:37575"/>
        <dbReference type="ChEBI" id="CHEBI:57841"/>
        <dbReference type="ChEBI" id="CHEBI:62899"/>
        <dbReference type="EC" id="2.5.1.3"/>
    </reaction>
</comment>
<keyword evidence="5" id="KW-0460">Magnesium</keyword>
<evidence type="ECO:0000256" key="9">
    <source>
        <dbReference type="ARBA" id="ARBA00047883"/>
    </source>
</evidence>
<proteinExistence type="inferred from homology"/>
<keyword evidence="3 10" id="KW-0808">Transferase</keyword>
<evidence type="ECO:0000256" key="5">
    <source>
        <dbReference type="ARBA" id="ARBA00022842"/>
    </source>
</evidence>
<dbReference type="AlphaFoldDB" id="A0A7G6E7T3"/>
<dbReference type="GO" id="GO:0009228">
    <property type="term" value="P:thiamine biosynthetic process"/>
    <property type="evidence" value="ECO:0007669"/>
    <property type="project" value="UniProtKB-KW"/>
</dbReference>
<dbReference type="InterPro" id="IPR034291">
    <property type="entry name" value="TMP_synthase"/>
</dbReference>
<organism evidence="14 15">
    <name type="scientific">Thermanaerosceptrum fracticalcis</name>
    <dbReference type="NCBI Taxonomy" id="1712410"/>
    <lineage>
        <taxon>Bacteria</taxon>
        <taxon>Bacillati</taxon>
        <taxon>Bacillota</taxon>
        <taxon>Clostridia</taxon>
        <taxon>Eubacteriales</taxon>
        <taxon>Peptococcaceae</taxon>
        <taxon>Thermanaerosceptrum</taxon>
    </lineage>
</organism>
<dbReference type="GO" id="GO:0000287">
    <property type="term" value="F:magnesium ion binding"/>
    <property type="evidence" value="ECO:0007669"/>
    <property type="project" value="UniProtKB-UniRule"/>
</dbReference>
<dbReference type="GO" id="GO:0004789">
    <property type="term" value="F:thiamine-phosphate diphosphorylase activity"/>
    <property type="evidence" value="ECO:0007669"/>
    <property type="project" value="UniProtKB-UniRule"/>
</dbReference>
<dbReference type="InterPro" id="IPR022998">
    <property type="entry name" value="ThiamineP_synth_TenI"/>
</dbReference>
<dbReference type="RefSeq" id="WP_034420802.1">
    <property type="nucleotide sequence ID" value="NZ_CP045798.1"/>
</dbReference>
<comment type="caution">
    <text evidence="10">Lacks conserved residue(s) required for the propagation of feature annotation.</text>
</comment>
<comment type="pathway">
    <text evidence="2 10 12">Cofactor biosynthesis; thiamine diphosphate biosynthesis; thiamine phosphate from 4-amino-2-methyl-5-diphosphomethylpyrimidine and 4-methyl-5-(2-phosphoethyl)-thiazole: step 1/1.</text>
</comment>
<evidence type="ECO:0000256" key="4">
    <source>
        <dbReference type="ARBA" id="ARBA00022723"/>
    </source>
</evidence>
<evidence type="ECO:0000313" key="14">
    <source>
        <dbReference type="EMBL" id="QNB48137.1"/>
    </source>
</evidence>
<evidence type="ECO:0000259" key="13">
    <source>
        <dbReference type="Pfam" id="PF02581"/>
    </source>
</evidence>
<evidence type="ECO:0000313" key="15">
    <source>
        <dbReference type="Proteomes" id="UP000515847"/>
    </source>
</evidence>
<feature type="binding site" evidence="10">
    <location>
        <position position="65"/>
    </location>
    <ligand>
        <name>4-amino-2-methyl-5-(diphosphooxymethyl)pyrimidine</name>
        <dbReference type="ChEBI" id="CHEBI:57841"/>
    </ligand>
</feature>
<dbReference type="InterPro" id="IPR036206">
    <property type="entry name" value="ThiamineP_synth_sf"/>
</dbReference>
<dbReference type="OrthoDB" id="9812206at2"/>
<evidence type="ECO:0000256" key="6">
    <source>
        <dbReference type="ARBA" id="ARBA00022977"/>
    </source>
</evidence>
<reference evidence="14 15" key="1">
    <citation type="journal article" date="2019" name="Front. Microbiol.">
        <title>Thermoanaerosceptrum fracticalcis gen. nov. sp. nov., a Novel Fumarate-Fermenting Microorganism From a Deep Fractured Carbonate Aquifer of the US Great Basin.</title>
        <authorList>
            <person name="Hamilton-Brehm S.D."/>
            <person name="Stewart L.E."/>
            <person name="Zavarin M."/>
            <person name="Caldwell M."/>
            <person name="Lawson P.A."/>
            <person name="Onstott T.C."/>
            <person name="Grzymski J."/>
            <person name="Neveux I."/>
            <person name="Lollar B.S."/>
            <person name="Russell C.E."/>
            <person name="Moser D.P."/>
        </authorList>
    </citation>
    <scope>NUCLEOTIDE SEQUENCE [LARGE SCALE GENOMIC DNA]</scope>
    <source>
        <strain evidence="14 15">DRI-13</strain>
    </source>
</reference>
<dbReference type="GO" id="GO:0005737">
    <property type="term" value="C:cytoplasm"/>
    <property type="evidence" value="ECO:0007669"/>
    <property type="project" value="TreeGrafter"/>
</dbReference>
<comment type="catalytic activity">
    <reaction evidence="8 10 11">
        <text>2-(2-carboxy-4-methylthiazol-5-yl)ethyl phosphate + 4-amino-2-methyl-5-(diphosphooxymethyl)pyrimidine + 2 H(+) = thiamine phosphate + CO2 + diphosphate</text>
        <dbReference type="Rhea" id="RHEA:47848"/>
        <dbReference type="ChEBI" id="CHEBI:15378"/>
        <dbReference type="ChEBI" id="CHEBI:16526"/>
        <dbReference type="ChEBI" id="CHEBI:33019"/>
        <dbReference type="ChEBI" id="CHEBI:37575"/>
        <dbReference type="ChEBI" id="CHEBI:57841"/>
        <dbReference type="ChEBI" id="CHEBI:62890"/>
        <dbReference type="EC" id="2.5.1.3"/>
    </reaction>
</comment>
<dbReference type="InterPro" id="IPR013785">
    <property type="entry name" value="Aldolase_TIM"/>
</dbReference>
<dbReference type="Proteomes" id="UP000515847">
    <property type="component" value="Chromosome"/>
</dbReference>
<gene>
    <name evidence="10 14" type="primary">thiE</name>
    <name evidence="14" type="ORF">BR63_18810</name>
</gene>
<feature type="binding site" evidence="10">
    <location>
        <begin position="33"/>
        <end position="37"/>
    </location>
    <ligand>
        <name>4-amino-2-methyl-5-(diphosphooxymethyl)pyrimidine</name>
        <dbReference type="ChEBI" id="CHEBI:57841"/>
    </ligand>
</feature>
<accession>A0A7G6E7T3</accession>
<evidence type="ECO:0000256" key="11">
    <source>
        <dbReference type="RuleBase" id="RU003826"/>
    </source>
</evidence>
<keyword evidence="4" id="KW-0479">Metal-binding</keyword>
<dbReference type="PANTHER" id="PTHR20857:SF15">
    <property type="entry name" value="THIAMINE-PHOSPHATE SYNTHASE"/>
    <property type="match status" value="1"/>
</dbReference>
<dbReference type="Pfam" id="PF02581">
    <property type="entry name" value="TMP-TENI"/>
    <property type="match status" value="1"/>
</dbReference>
<protein>
    <recommendedName>
        <fullName evidence="10">Thiamine-phosphate synthase</fullName>
        <shortName evidence="10">TP synthase</shortName>
        <shortName evidence="10">TPS</shortName>
        <ecNumber evidence="10">2.5.1.3</ecNumber>
    </recommendedName>
    <alternativeName>
        <fullName evidence="10">Thiamine-phosphate pyrophosphorylase</fullName>
        <shortName evidence="10">TMP pyrophosphorylase</shortName>
        <shortName evidence="10">TMP-PPase</shortName>
    </alternativeName>
</protein>
<sequence length="205" mass="22148">MEIHLVTNRHLCGENRLLWVIEEALKGGVDVVQLREKDLLPRDLYALAVQVKALTDKYGKKLFINRSVEVALAVDAHGVNLSFGSLPLPRVREILGTAKLAGVSIHSVAEGQTAEREGAGYCLAGHIFPSMCKPGQEARGLVFLQKLKEAVSIPIIAIGGIDEETIEAVAPLGVAGVAVMSRFLLADNPRAVAEKLKSFSFTKRN</sequence>
<comment type="function">
    <text evidence="10">Condenses 4-methyl-5-(beta-hydroxyethyl)thiazole monophosphate (THZ-P) and 2-methyl-4-amino-5-hydroxymethyl pyrimidine pyrophosphate (HMP-PP) to form thiamine monophosphate (TMP).</text>
</comment>
<evidence type="ECO:0000256" key="2">
    <source>
        <dbReference type="ARBA" id="ARBA00005165"/>
    </source>
</evidence>
<dbReference type="SUPFAM" id="SSF51391">
    <property type="entry name" value="Thiamin phosphate synthase"/>
    <property type="match status" value="1"/>
</dbReference>
<dbReference type="EC" id="2.5.1.3" evidence="10"/>
<evidence type="ECO:0000256" key="12">
    <source>
        <dbReference type="RuleBase" id="RU004253"/>
    </source>
</evidence>
<comment type="similarity">
    <text evidence="10 11">Belongs to the thiamine-phosphate synthase family.</text>
</comment>
<dbReference type="NCBIfam" id="TIGR00693">
    <property type="entry name" value="thiE"/>
    <property type="match status" value="1"/>
</dbReference>
<feature type="binding site" evidence="10">
    <location>
        <position position="160"/>
    </location>
    <ligand>
        <name>2-[(2R,5Z)-2-carboxy-4-methylthiazol-5(2H)-ylidene]ethyl phosphate</name>
        <dbReference type="ChEBI" id="CHEBI:62899"/>
    </ligand>
</feature>
<evidence type="ECO:0000256" key="1">
    <source>
        <dbReference type="ARBA" id="ARBA00001946"/>
    </source>
</evidence>
<dbReference type="EMBL" id="CP045798">
    <property type="protein sequence ID" value="QNB48137.1"/>
    <property type="molecule type" value="Genomic_DNA"/>
</dbReference>
<evidence type="ECO:0000256" key="10">
    <source>
        <dbReference type="HAMAP-Rule" id="MF_00097"/>
    </source>
</evidence>
<dbReference type="GO" id="GO:0009229">
    <property type="term" value="P:thiamine diphosphate biosynthetic process"/>
    <property type="evidence" value="ECO:0007669"/>
    <property type="project" value="UniProtKB-UniRule"/>
</dbReference>
<feature type="binding site" evidence="10">
    <location>
        <position position="133"/>
    </location>
    <ligand>
        <name>4-amino-2-methyl-5-(diphosphooxymethyl)pyrimidine</name>
        <dbReference type="ChEBI" id="CHEBI:57841"/>
    </ligand>
</feature>
<evidence type="ECO:0000256" key="7">
    <source>
        <dbReference type="ARBA" id="ARBA00047334"/>
    </source>
</evidence>
<comment type="catalytic activity">
    <reaction evidence="7 10 11">
        <text>4-methyl-5-(2-phosphooxyethyl)-thiazole + 4-amino-2-methyl-5-(diphosphooxymethyl)pyrimidine + H(+) = thiamine phosphate + diphosphate</text>
        <dbReference type="Rhea" id="RHEA:22328"/>
        <dbReference type="ChEBI" id="CHEBI:15378"/>
        <dbReference type="ChEBI" id="CHEBI:33019"/>
        <dbReference type="ChEBI" id="CHEBI:37575"/>
        <dbReference type="ChEBI" id="CHEBI:57841"/>
        <dbReference type="ChEBI" id="CHEBI:58296"/>
        <dbReference type="EC" id="2.5.1.3"/>
    </reaction>
</comment>
<feature type="binding site" evidence="10">
    <location>
        <position position="104"/>
    </location>
    <ligand>
        <name>4-amino-2-methyl-5-(diphosphooxymethyl)pyrimidine</name>
        <dbReference type="ChEBI" id="CHEBI:57841"/>
    </ligand>
</feature>
<dbReference type="PANTHER" id="PTHR20857">
    <property type="entry name" value="THIAMINE-PHOSPHATE PYROPHOSPHORYLASE"/>
    <property type="match status" value="1"/>
</dbReference>
<dbReference type="Gene3D" id="3.20.20.70">
    <property type="entry name" value="Aldolase class I"/>
    <property type="match status" value="1"/>
</dbReference>
<name>A0A7G6E7T3_THEFR</name>
<dbReference type="CDD" id="cd00564">
    <property type="entry name" value="TMP_TenI"/>
    <property type="match status" value="1"/>
</dbReference>
<evidence type="ECO:0000256" key="3">
    <source>
        <dbReference type="ARBA" id="ARBA00022679"/>
    </source>
</evidence>
<dbReference type="HAMAP" id="MF_00097">
    <property type="entry name" value="TMP_synthase"/>
    <property type="match status" value="1"/>
</dbReference>
<dbReference type="UniPathway" id="UPA00060">
    <property type="reaction ID" value="UER00141"/>
</dbReference>
<comment type="cofactor">
    <cofactor evidence="1">
        <name>Mg(2+)</name>
        <dbReference type="ChEBI" id="CHEBI:18420"/>
    </cofactor>
</comment>
<keyword evidence="15" id="KW-1185">Reference proteome</keyword>